<dbReference type="EMBL" id="MU117962">
    <property type="protein sequence ID" value="KAF9653875.1"/>
    <property type="molecule type" value="Genomic_DNA"/>
</dbReference>
<accession>A0ACB6ZVM9</accession>
<name>A0ACB6ZVM9_THEGA</name>
<protein>
    <submittedName>
        <fullName evidence="1">SAICAR synthase-like protein</fullName>
    </submittedName>
</protein>
<reference evidence="1" key="2">
    <citation type="journal article" date="2020" name="Nat. Commun.">
        <title>Large-scale genome sequencing of mycorrhizal fungi provides insights into the early evolution of symbiotic traits.</title>
        <authorList>
            <person name="Miyauchi S."/>
            <person name="Kiss E."/>
            <person name="Kuo A."/>
            <person name="Drula E."/>
            <person name="Kohler A."/>
            <person name="Sanchez-Garcia M."/>
            <person name="Morin E."/>
            <person name="Andreopoulos B."/>
            <person name="Barry K.W."/>
            <person name="Bonito G."/>
            <person name="Buee M."/>
            <person name="Carver A."/>
            <person name="Chen C."/>
            <person name="Cichocki N."/>
            <person name="Clum A."/>
            <person name="Culley D."/>
            <person name="Crous P.W."/>
            <person name="Fauchery L."/>
            <person name="Girlanda M."/>
            <person name="Hayes R.D."/>
            <person name="Keri Z."/>
            <person name="LaButti K."/>
            <person name="Lipzen A."/>
            <person name="Lombard V."/>
            <person name="Magnuson J."/>
            <person name="Maillard F."/>
            <person name="Murat C."/>
            <person name="Nolan M."/>
            <person name="Ohm R.A."/>
            <person name="Pangilinan J."/>
            <person name="Pereira M.F."/>
            <person name="Perotto S."/>
            <person name="Peter M."/>
            <person name="Pfister S."/>
            <person name="Riley R."/>
            <person name="Sitrit Y."/>
            <person name="Stielow J.B."/>
            <person name="Szollosi G."/>
            <person name="Zifcakova L."/>
            <person name="Stursova M."/>
            <person name="Spatafora J.W."/>
            <person name="Tedersoo L."/>
            <person name="Vaario L.M."/>
            <person name="Yamada A."/>
            <person name="Yan M."/>
            <person name="Wang P."/>
            <person name="Xu J."/>
            <person name="Bruns T."/>
            <person name="Baldrian P."/>
            <person name="Vilgalys R."/>
            <person name="Dunand C."/>
            <person name="Henrissat B."/>
            <person name="Grigoriev I.V."/>
            <person name="Hibbett D."/>
            <person name="Nagy L.G."/>
            <person name="Martin F.M."/>
        </authorList>
    </citation>
    <scope>NUCLEOTIDE SEQUENCE</scope>
    <source>
        <strain evidence="1">P2</strain>
    </source>
</reference>
<dbReference type="Proteomes" id="UP000886501">
    <property type="component" value="Unassembled WGS sequence"/>
</dbReference>
<gene>
    <name evidence="1" type="ORF">BDM02DRAFT_3107008</name>
</gene>
<comment type="caution">
    <text evidence="1">The sequence shown here is derived from an EMBL/GenBank/DDBJ whole genome shotgun (WGS) entry which is preliminary data.</text>
</comment>
<reference evidence="1" key="1">
    <citation type="submission" date="2019-10" db="EMBL/GenBank/DDBJ databases">
        <authorList>
            <consortium name="DOE Joint Genome Institute"/>
            <person name="Kuo A."/>
            <person name="Miyauchi S."/>
            <person name="Kiss E."/>
            <person name="Drula E."/>
            <person name="Kohler A."/>
            <person name="Sanchez-Garcia M."/>
            <person name="Andreopoulos B."/>
            <person name="Barry K.W."/>
            <person name="Bonito G."/>
            <person name="Buee M."/>
            <person name="Carver A."/>
            <person name="Chen C."/>
            <person name="Cichocki N."/>
            <person name="Clum A."/>
            <person name="Culley D."/>
            <person name="Crous P.W."/>
            <person name="Fauchery L."/>
            <person name="Girlanda M."/>
            <person name="Hayes R."/>
            <person name="Keri Z."/>
            <person name="Labutti K."/>
            <person name="Lipzen A."/>
            <person name="Lombard V."/>
            <person name="Magnuson J."/>
            <person name="Maillard F."/>
            <person name="Morin E."/>
            <person name="Murat C."/>
            <person name="Nolan M."/>
            <person name="Ohm R."/>
            <person name="Pangilinan J."/>
            <person name="Pereira M."/>
            <person name="Perotto S."/>
            <person name="Peter M."/>
            <person name="Riley R."/>
            <person name="Sitrit Y."/>
            <person name="Stielow B."/>
            <person name="Szollosi G."/>
            <person name="Zifcakova L."/>
            <person name="Stursova M."/>
            <person name="Spatafora J.W."/>
            <person name="Tedersoo L."/>
            <person name="Vaario L.-M."/>
            <person name="Yamada A."/>
            <person name="Yan M."/>
            <person name="Wang P."/>
            <person name="Xu J."/>
            <person name="Bruns T."/>
            <person name="Baldrian P."/>
            <person name="Vilgalys R."/>
            <person name="Henrissat B."/>
            <person name="Grigoriev I.V."/>
            <person name="Hibbett D."/>
            <person name="Nagy L.G."/>
            <person name="Martin F.M."/>
        </authorList>
    </citation>
    <scope>NUCLEOTIDE SEQUENCE</scope>
    <source>
        <strain evidence="1">P2</strain>
    </source>
</reference>
<evidence type="ECO:0000313" key="1">
    <source>
        <dbReference type="EMBL" id="KAF9653875.1"/>
    </source>
</evidence>
<keyword evidence="2" id="KW-1185">Reference proteome</keyword>
<proteinExistence type="predicted"/>
<evidence type="ECO:0000313" key="2">
    <source>
        <dbReference type="Proteomes" id="UP000886501"/>
    </source>
</evidence>
<organism evidence="1 2">
    <name type="scientific">Thelephora ganbajun</name>
    <name type="common">Ganba fungus</name>
    <dbReference type="NCBI Taxonomy" id="370292"/>
    <lineage>
        <taxon>Eukaryota</taxon>
        <taxon>Fungi</taxon>
        <taxon>Dikarya</taxon>
        <taxon>Basidiomycota</taxon>
        <taxon>Agaricomycotina</taxon>
        <taxon>Agaricomycetes</taxon>
        <taxon>Thelephorales</taxon>
        <taxon>Thelephoraceae</taxon>
        <taxon>Thelephora</taxon>
    </lineage>
</organism>
<sequence>MIQAARDTTSLETGVRLTGFQVHDTATGQAVNTPKSYGRSIKASDLPDGIARFFPIHSEQSTQGLPKEQLLPVIKAVRKRVASIRDTFARLEIRMVGGSFLIIYEGDIERVKQGIALKEDSVEEEEEENTKPGPPYLVKLIDFAHTKVVDGEGPDEGVLLGMDTTLKLLDGRIAQIEGS</sequence>